<comment type="caution">
    <text evidence="2">The sequence shown here is derived from an EMBL/GenBank/DDBJ whole genome shotgun (WGS) entry which is preliminary data.</text>
</comment>
<feature type="region of interest" description="Disordered" evidence="1">
    <location>
        <begin position="316"/>
        <end position="424"/>
    </location>
</feature>
<dbReference type="AlphaFoldDB" id="A0A8H3HZD0"/>
<proteinExistence type="predicted"/>
<sequence length="514" mass="56274">MESFPYRLKDLITSATILKVGVNIGADMKKLCRDFGTAYAARGVLDLSHLARAVDVGLVGTKVDDLDTSKASLGVGIPKNLDPNQAGDATDANMEDELSYDDNVQASTEIELETPAKKGDTNRLVRSGRKLISLARLVRRYLARELEKGDVRTNAANDAHAGLALYYALQRLHSRSVKEGVIPVPSPPPWKGCALQHDMAETYFSEPRPAPPPFGAQATNRRATPGPNLVPLNELQHLTPIQLESLIPWDSLIKDLQAEFEEARALVLVKRKKEGVDLHGRGEAVVAAEEAALSLAHTSDSSNGAFSKNMVDNPLGNAYFDSPQPRSTRPQGKGMAYEIRRRKARQATQNEVLGRQWPPTRVFPSRSTERLGLTPPSLAPTVSHPISGAEPSPDSDQPESQPQESTHPPIPSRGVSSPALSSGPRPQHLRAYLLWHKQQLPLPQICASLRSASYPLAKSTAISYIVQALQADEKLPFEATRLRDLMSLDTTSWVRENYKQFLESKIGCMDDNAS</sequence>
<evidence type="ECO:0000313" key="2">
    <source>
        <dbReference type="EMBL" id="CAE7181095.1"/>
    </source>
</evidence>
<organism evidence="2 3">
    <name type="scientific">Rhizoctonia solani</name>
    <dbReference type="NCBI Taxonomy" id="456999"/>
    <lineage>
        <taxon>Eukaryota</taxon>
        <taxon>Fungi</taxon>
        <taxon>Dikarya</taxon>
        <taxon>Basidiomycota</taxon>
        <taxon>Agaricomycotina</taxon>
        <taxon>Agaricomycetes</taxon>
        <taxon>Cantharellales</taxon>
        <taxon>Ceratobasidiaceae</taxon>
        <taxon>Rhizoctonia</taxon>
    </lineage>
</organism>
<evidence type="ECO:0000313" key="3">
    <source>
        <dbReference type="Proteomes" id="UP000663827"/>
    </source>
</evidence>
<evidence type="ECO:0000256" key="1">
    <source>
        <dbReference type="SAM" id="MobiDB-lite"/>
    </source>
</evidence>
<dbReference type="InterPro" id="IPR012337">
    <property type="entry name" value="RNaseH-like_sf"/>
</dbReference>
<reference evidence="2" key="1">
    <citation type="submission" date="2021-01" db="EMBL/GenBank/DDBJ databases">
        <authorList>
            <person name="Kaushik A."/>
        </authorList>
    </citation>
    <scope>NUCLEOTIDE SEQUENCE</scope>
    <source>
        <strain evidence="2">AG5</strain>
    </source>
</reference>
<dbReference type="InterPro" id="IPR036397">
    <property type="entry name" value="RNaseH_sf"/>
</dbReference>
<accession>A0A8H3HZD0</accession>
<dbReference type="Gene3D" id="3.30.420.10">
    <property type="entry name" value="Ribonuclease H-like superfamily/Ribonuclease H"/>
    <property type="match status" value="1"/>
</dbReference>
<gene>
    <name evidence="2" type="ORF">RDB_LOCUS116788</name>
</gene>
<dbReference type="SUPFAM" id="SSF53098">
    <property type="entry name" value="Ribonuclease H-like"/>
    <property type="match status" value="1"/>
</dbReference>
<name>A0A8H3HZD0_9AGAM</name>
<feature type="compositionally biased region" description="Low complexity" evidence="1">
    <location>
        <begin position="390"/>
        <end position="405"/>
    </location>
</feature>
<dbReference type="GO" id="GO:0003676">
    <property type="term" value="F:nucleic acid binding"/>
    <property type="evidence" value="ECO:0007669"/>
    <property type="project" value="InterPro"/>
</dbReference>
<protein>
    <submittedName>
        <fullName evidence="2">Uncharacterized protein</fullName>
    </submittedName>
</protein>
<dbReference type="EMBL" id="CAJNJQ010002619">
    <property type="protein sequence ID" value="CAE7181095.1"/>
    <property type="molecule type" value="Genomic_DNA"/>
</dbReference>
<dbReference type="Proteomes" id="UP000663827">
    <property type="component" value="Unassembled WGS sequence"/>
</dbReference>